<keyword evidence="1" id="KW-0175">Coiled coil</keyword>
<dbReference type="EMBL" id="LJZO01000002">
    <property type="protein sequence ID" value="ROW04180.1"/>
    <property type="molecule type" value="Genomic_DNA"/>
</dbReference>
<protein>
    <submittedName>
        <fullName evidence="3">Uncharacterized protein</fullName>
    </submittedName>
</protein>
<evidence type="ECO:0000313" key="4">
    <source>
        <dbReference type="Proteomes" id="UP000284375"/>
    </source>
</evidence>
<reference evidence="3 4" key="1">
    <citation type="submission" date="2015-09" db="EMBL/GenBank/DDBJ databases">
        <title>Host preference determinants of Valsa canker pathogens revealed by comparative genomics.</title>
        <authorList>
            <person name="Yin Z."/>
            <person name="Huang L."/>
        </authorList>
    </citation>
    <scope>NUCLEOTIDE SEQUENCE [LARGE SCALE GENOMIC DNA]</scope>
    <source>
        <strain evidence="3 4">YSFL</strain>
    </source>
</reference>
<sequence length="402" mass="44025">MFSCHYWARLKRAFTNDPTGPARGPTKPCRLPSPDMNTGQSAIPPRGSCLNYWSGVDIVAYCHERLLPEPGANLADWTRKHLLPYAAMYDMGVPREHFATMYEDVGKASEMNLDPMRRLACASYGVQVDDRASKSQVLERIILELAKRHDVALTTAAAAPQPPKQEPYIADAFSVMQQGPGSQMSISPSNAGKPFPSSPRSSDHSDEPGAADLSPRVADVAEVPSLYHVPDILPDLLRSYSVPAGPGPTGTAQGQFARPPRPGTDTRSTLVHLAQRDAARIEDMIVKIVEMIELLFPNLAEMLSGSRHQAEMAAIEGLVDSVMDVACRTDEIKASSDEARRLAAQQQSLLDNIEEQSNHMKKDMERIISRMGCIGLGRPSGHGPHDEAQDSEQESYGDRMQQ</sequence>
<feature type="coiled-coil region" evidence="1">
    <location>
        <begin position="336"/>
        <end position="370"/>
    </location>
</feature>
<organism evidence="3 4">
    <name type="scientific">Cytospora chrysosperma</name>
    <name type="common">Cytospora canker fungus</name>
    <name type="synonym">Sphaeria chrysosperma</name>
    <dbReference type="NCBI Taxonomy" id="252740"/>
    <lineage>
        <taxon>Eukaryota</taxon>
        <taxon>Fungi</taxon>
        <taxon>Dikarya</taxon>
        <taxon>Ascomycota</taxon>
        <taxon>Pezizomycotina</taxon>
        <taxon>Sordariomycetes</taxon>
        <taxon>Sordariomycetidae</taxon>
        <taxon>Diaporthales</taxon>
        <taxon>Cytosporaceae</taxon>
        <taxon>Cytospora</taxon>
    </lineage>
</organism>
<dbReference type="Proteomes" id="UP000284375">
    <property type="component" value="Unassembled WGS sequence"/>
</dbReference>
<evidence type="ECO:0000256" key="2">
    <source>
        <dbReference type="SAM" id="MobiDB-lite"/>
    </source>
</evidence>
<comment type="caution">
    <text evidence="3">The sequence shown here is derived from an EMBL/GenBank/DDBJ whole genome shotgun (WGS) entry which is preliminary data.</text>
</comment>
<feature type="region of interest" description="Disordered" evidence="2">
    <location>
        <begin position="244"/>
        <end position="266"/>
    </location>
</feature>
<keyword evidence="4" id="KW-1185">Reference proteome</keyword>
<feature type="region of interest" description="Disordered" evidence="2">
    <location>
        <begin position="178"/>
        <end position="213"/>
    </location>
</feature>
<evidence type="ECO:0000256" key="1">
    <source>
        <dbReference type="SAM" id="Coils"/>
    </source>
</evidence>
<feature type="region of interest" description="Disordered" evidence="2">
    <location>
        <begin position="17"/>
        <end position="40"/>
    </location>
</feature>
<dbReference type="AlphaFoldDB" id="A0A423WLD5"/>
<accession>A0A423WLD5</accession>
<proteinExistence type="predicted"/>
<feature type="region of interest" description="Disordered" evidence="2">
    <location>
        <begin position="375"/>
        <end position="402"/>
    </location>
</feature>
<evidence type="ECO:0000313" key="3">
    <source>
        <dbReference type="EMBL" id="ROW04180.1"/>
    </source>
</evidence>
<feature type="compositionally biased region" description="Polar residues" evidence="2">
    <location>
        <begin position="178"/>
        <end position="190"/>
    </location>
</feature>
<name>A0A423WLD5_CYTCH</name>
<gene>
    <name evidence="3" type="ORF">VSDG_01036</name>
</gene>